<evidence type="ECO:0000313" key="3">
    <source>
        <dbReference type="Proteomes" id="UP000663868"/>
    </source>
</evidence>
<sequence length="138" mass="16020">SETYAQQVNKQTYKPWNAYSLSKTANIYFTQELHRRFGTQGLKAYVLHPGAVETGLARHLPLFKLISTPFRLLIFKTQLEGTQTNLFCAVSDDVISGKYYSDCHETELGNPHALNSERAREWWEYSEKMVSEKIKERQ</sequence>
<dbReference type="Proteomes" id="UP000663868">
    <property type="component" value="Unassembled WGS sequence"/>
</dbReference>
<dbReference type="GO" id="GO:0016491">
    <property type="term" value="F:oxidoreductase activity"/>
    <property type="evidence" value="ECO:0007669"/>
    <property type="project" value="UniProtKB-KW"/>
</dbReference>
<dbReference type="PANTHER" id="PTHR43157:SF31">
    <property type="entry name" value="PHOSPHATIDYLINOSITOL-GLYCAN BIOSYNTHESIS CLASS F PROTEIN"/>
    <property type="match status" value="1"/>
</dbReference>
<proteinExistence type="predicted"/>
<feature type="non-terminal residue" evidence="2">
    <location>
        <position position="1"/>
    </location>
</feature>
<evidence type="ECO:0000256" key="1">
    <source>
        <dbReference type="ARBA" id="ARBA00023002"/>
    </source>
</evidence>
<dbReference type="SUPFAM" id="SSF51735">
    <property type="entry name" value="NAD(P)-binding Rossmann-fold domains"/>
    <property type="match status" value="1"/>
</dbReference>
<name>A0A818KYE4_9BILA</name>
<keyword evidence="1" id="KW-0560">Oxidoreductase</keyword>
<organism evidence="2 3">
    <name type="scientific">Adineta steineri</name>
    <dbReference type="NCBI Taxonomy" id="433720"/>
    <lineage>
        <taxon>Eukaryota</taxon>
        <taxon>Metazoa</taxon>
        <taxon>Spiralia</taxon>
        <taxon>Gnathifera</taxon>
        <taxon>Rotifera</taxon>
        <taxon>Eurotatoria</taxon>
        <taxon>Bdelloidea</taxon>
        <taxon>Adinetida</taxon>
        <taxon>Adinetidae</taxon>
        <taxon>Adineta</taxon>
    </lineage>
</organism>
<gene>
    <name evidence="2" type="ORF">KXQ929_LOCUS3273</name>
</gene>
<dbReference type="Gene3D" id="3.40.50.720">
    <property type="entry name" value="NAD(P)-binding Rossmann-like Domain"/>
    <property type="match status" value="1"/>
</dbReference>
<dbReference type="InterPro" id="IPR036291">
    <property type="entry name" value="NAD(P)-bd_dom_sf"/>
</dbReference>
<accession>A0A818KYE4</accession>
<reference evidence="2" key="1">
    <citation type="submission" date="2021-02" db="EMBL/GenBank/DDBJ databases">
        <authorList>
            <person name="Nowell W R."/>
        </authorList>
    </citation>
    <scope>NUCLEOTIDE SEQUENCE</scope>
</reference>
<dbReference type="PANTHER" id="PTHR43157">
    <property type="entry name" value="PHOSPHATIDYLINOSITOL-GLYCAN BIOSYNTHESIS CLASS F PROTEIN-RELATED"/>
    <property type="match status" value="1"/>
</dbReference>
<comment type="caution">
    <text evidence="2">The sequence shown here is derived from an EMBL/GenBank/DDBJ whole genome shotgun (WGS) entry which is preliminary data.</text>
</comment>
<evidence type="ECO:0000313" key="2">
    <source>
        <dbReference type="EMBL" id="CAF3563765.1"/>
    </source>
</evidence>
<dbReference type="AlphaFoldDB" id="A0A818KYE4"/>
<dbReference type="EMBL" id="CAJOBB010000105">
    <property type="protein sequence ID" value="CAF3563765.1"/>
    <property type="molecule type" value="Genomic_DNA"/>
</dbReference>
<protein>
    <submittedName>
        <fullName evidence="2">Uncharacterized protein</fullName>
    </submittedName>
</protein>